<gene>
    <name evidence="2" type="ORF">DFQ27_006581</name>
</gene>
<feature type="region of interest" description="Disordered" evidence="1">
    <location>
        <begin position="101"/>
        <end position="162"/>
    </location>
</feature>
<dbReference type="Proteomes" id="UP000807716">
    <property type="component" value="Unassembled WGS sequence"/>
</dbReference>
<dbReference type="OrthoDB" id="2433906at2759"/>
<evidence type="ECO:0000313" key="2">
    <source>
        <dbReference type="EMBL" id="KAG0254879.1"/>
    </source>
</evidence>
<protein>
    <submittedName>
        <fullName evidence="2">Uncharacterized protein</fullName>
    </submittedName>
</protein>
<evidence type="ECO:0000313" key="3">
    <source>
        <dbReference type="Proteomes" id="UP000807716"/>
    </source>
</evidence>
<name>A0A9P6PY13_9FUNG</name>
<proteinExistence type="predicted"/>
<reference evidence="2" key="1">
    <citation type="journal article" date="2020" name="Fungal Divers.">
        <title>Resolving the Mortierellaceae phylogeny through synthesis of multi-gene phylogenetics and phylogenomics.</title>
        <authorList>
            <person name="Vandepol N."/>
            <person name="Liber J."/>
            <person name="Desiro A."/>
            <person name="Na H."/>
            <person name="Kennedy M."/>
            <person name="Barry K."/>
            <person name="Grigoriev I.V."/>
            <person name="Miller A.N."/>
            <person name="O'Donnell K."/>
            <person name="Stajich J.E."/>
            <person name="Bonito G."/>
        </authorList>
    </citation>
    <scope>NUCLEOTIDE SEQUENCE</scope>
    <source>
        <strain evidence="2">BC1065</strain>
    </source>
</reference>
<sequence>MPPLKGPYSTVADYLEHWSKYNQQLDGFYNKGFRFKKHIWDVSRAKQEEYNKIANALLKAAGGNIGTKRAENNPVIIVAGLSKFQTKAGLSVWNVQPHHLPTPTLSPLQRGGSNVGAAQGSSTASSTARSRRRRPSGGAKSDAKRKKSKMDHATESKIQSWM</sequence>
<comment type="caution">
    <text evidence="2">The sequence shown here is derived from an EMBL/GenBank/DDBJ whole genome shotgun (WGS) entry which is preliminary data.</text>
</comment>
<dbReference type="EMBL" id="JAAAJB010000491">
    <property type="protein sequence ID" value="KAG0254879.1"/>
    <property type="molecule type" value="Genomic_DNA"/>
</dbReference>
<dbReference type="AlphaFoldDB" id="A0A9P6PY13"/>
<organism evidence="2 3">
    <name type="scientific">Actinomortierella ambigua</name>
    <dbReference type="NCBI Taxonomy" id="1343610"/>
    <lineage>
        <taxon>Eukaryota</taxon>
        <taxon>Fungi</taxon>
        <taxon>Fungi incertae sedis</taxon>
        <taxon>Mucoromycota</taxon>
        <taxon>Mortierellomycotina</taxon>
        <taxon>Mortierellomycetes</taxon>
        <taxon>Mortierellales</taxon>
        <taxon>Mortierellaceae</taxon>
        <taxon>Actinomortierella</taxon>
    </lineage>
</organism>
<feature type="compositionally biased region" description="Low complexity" evidence="1">
    <location>
        <begin position="116"/>
        <end position="128"/>
    </location>
</feature>
<evidence type="ECO:0000256" key="1">
    <source>
        <dbReference type="SAM" id="MobiDB-lite"/>
    </source>
</evidence>
<keyword evidence="3" id="KW-1185">Reference proteome</keyword>
<accession>A0A9P6PY13</accession>